<evidence type="ECO:0000256" key="2">
    <source>
        <dbReference type="ARBA" id="ARBA00022692"/>
    </source>
</evidence>
<evidence type="ECO:0000256" key="1">
    <source>
        <dbReference type="ARBA" id="ARBA00004141"/>
    </source>
</evidence>
<dbReference type="EMBL" id="CP037968">
    <property type="protein sequence ID" value="QYZ78971.1"/>
    <property type="molecule type" value="Genomic_DNA"/>
</dbReference>
<evidence type="ECO:0000313" key="8">
    <source>
        <dbReference type="Proteomes" id="UP000826709"/>
    </source>
</evidence>
<dbReference type="InterPro" id="IPR006977">
    <property type="entry name" value="Yip1_dom"/>
</dbReference>
<protein>
    <submittedName>
        <fullName evidence="7">YIP1 family protein</fullName>
    </submittedName>
</protein>
<dbReference type="Proteomes" id="UP000826709">
    <property type="component" value="Chromosome"/>
</dbReference>
<name>A0A8G1A204_9EURY</name>
<evidence type="ECO:0000256" key="5">
    <source>
        <dbReference type="SAM" id="Phobius"/>
    </source>
</evidence>
<evidence type="ECO:0000259" key="6">
    <source>
        <dbReference type="Pfam" id="PF04893"/>
    </source>
</evidence>
<dbReference type="Pfam" id="PF04893">
    <property type="entry name" value="Yip1"/>
    <property type="match status" value="1"/>
</dbReference>
<sequence>MSPDIVEKAKGFIMDPVETFRNTRGDDLGEVLTYFVAILAVNAVLVGIMTMAGFGSSYADIPGMGTVTGIGAGIGAIVGTFIGEIIGLFVIGLIVHVLVALLVGGNGLEATIKALAYASTPGLLFGWIPVLGFLATIWTLVLAVIGIREFHDTTTGKAAVAVVLPMVVLFGLFIVLIVMVAAVAVAGGAMA</sequence>
<dbReference type="OrthoDB" id="112431at2157"/>
<keyword evidence="3 5" id="KW-1133">Transmembrane helix</keyword>
<keyword evidence="2 5" id="KW-0812">Transmembrane</keyword>
<reference evidence="7" key="1">
    <citation type="journal article" date="2005" name="Int. J. Syst. Evol. Microbiol.">
        <title>Methanofollis formosanus sp. nov., isolated from a fish pond.</title>
        <authorList>
            <person name="Wu S.Y."/>
            <person name="Chen S.C."/>
            <person name="Lai M.C."/>
        </authorList>
    </citation>
    <scope>NUCLEOTIDE SEQUENCE</scope>
    <source>
        <strain evidence="7">ML15</strain>
    </source>
</reference>
<dbReference type="GO" id="GO:0016020">
    <property type="term" value="C:membrane"/>
    <property type="evidence" value="ECO:0007669"/>
    <property type="project" value="UniProtKB-SubCell"/>
</dbReference>
<feature type="transmembrane region" description="Helical" evidence="5">
    <location>
        <begin position="159"/>
        <end position="186"/>
    </location>
</feature>
<feature type="transmembrane region" description="Helical" evidence="5">
    <location>
        <begin position="61"/>
        <end position="78"/>
    </location>
</feature>
<accession>A0A8G1A204</accession>
<evidence type="ECO:0000256" key="4">
    <source>
        <dbReference type="ARBA" id="ARBA00023136"/>
    </source>
</evidence>
<keyword evidence="8" id="KW-1185">Reference proteome</keyword>
<feature type="transmembrane region" description="Helical" evidence="5">
    <location>
        <begin position="85"/>
        <end position="104"/>
    </location>
</feature>
<feature type="domain" description="Yip1" evidence="6">
    <location>
        <begin position="11"/>
        <end position="176"/>
    </location>
</feature>
<evidence type="ECO:0000313" key="7">
    <source>
        <dbReference type="EMBL" id="QYZ78971.1"/>
    </source>
</evidence>
<feature type="transmembrane region" description="Helical" evidence="5">
    <location>
        <begin position="124"/>
        <end position="147"/>
    </location>
</feature>
<dbReference type="RefSeq" id="WP_220682744.1">
    <property type="nucleotide sequence ID" value="NZ_CP037968.1"/>
</dbReference>
<gene>
    <name evidence="7" type="ORF">E2N92_05790</name>
</gene>
<evidence type="ECO:0000256" key="3">
    <source>
        <dbReference type="ARBA" id="ARBA00022989"/>
    </source>
</evidence>
<feature type="transmembrane region" description="Helical" evidence="5">
    <location>
        <begin position="31"/>
        <end position="55"/>
    </location>
</feature>
<comment type="subcellular location">
    <subcellularLocation>
        <location evidence="1">Membrane</location>
        <topology evidence="1">Multi-pass membrane protein</topology>
    </subcellularLocation>
</comment>
<keyword evidence="4 5" id="KW-0472">Membrane</keyword>
<reference evidence="7" key="2">
    <citation type="submission" date="2019-03" db="EMBL/GenBank/DDBJ databases">
        <authorList>
            <person name="Chen S.-C."/>
            <person name="Wu S.-Y."/>
            <person name="Lai M.-C."/>
        </authorList>
    </citation>
    <scope>NUCLEOTIDE SEQUENCE</scope>
    <source>
        <strain evidence="7">ML15</strain>
    </source>
</reference>
<proteinExistence type="predicted"/>
<dbReference type="KEGG" id="mfk:E2N92_05790"/>
<organism evidence="7 8">
    <name type="scientific">Methanofollis formosanus</name>
    <dbReference type="NCBI Taxonomy" id="299308"/>
    <lineage>
        <taxon>Archaea</taxon>
        <taxon>Methanobacteriati</taxon>
        <taxon>Methanobacteriota</taxon>
        <taxon>Stenosarchaea group</taxon>
        <taxon>Methanomicrobia</taxon>
        <taxon>Methanomicrobiales</taxon>
        <taxon>Methanomicrobiaceae</taxon>
        <taxon>Methanofollis</taxon>
    </lineage>
</organism>
<dbReference type="AlphaFoldDB" id="A0A8G1A204"/>